<proteinExistence type="predicted"/>
<accession>A0A9D1PXM0</accession>
<dbReference type="InterPro" id="IPR001638">
    <property type="entry name" value="Solute-binding_3/MltF_N"/>
</dbReference>
<organism evidence="4 5">
    <name type="scientific">Candidatus Desulfovibrio intestinipullorum</name>
    <dbReference type="NCBI Taxonomy" id="2838536"/>
    <lineage>
        <taxon>Bacteria</taxon>
        <taxon>Pseudomonadati</taxon>
        <taxon>Thermodesulfobacteriota</taxon>
        <taxon>Desulfovibrionia</taxon>
        <taxon>Desulfovibrionales</taxon>
        <taxon>Desulfovibrionaceae</taxon>
        <taxon>Desulfovibrio</taxon>
    </lineage>
</organism>
<keyword evidence="1 2" id="KW-0732">Signal</keyword>
<evidence type="ECO:0000256" key="2">
    <source>
        <dbReference type="SAM" id="SignalP"/>
    </source>
</evidence>
<dbReference type="PANTHER" id="PTHR35936:SF17">
    <property type="entry name" value="ARGININE-BINDING EXTRACELLULAR PROTEIN ARTP"/>
    <property type="match status" value="1"/>
</dbReference>
<name>A0A9D1PXM0_9BACT</name>
<sequence>MLKKLLLPLLAVFLLGVGSQAVAAEKYIVATDCTFPPMEYLDDNKQPVGFDPSLIKEIAKACGFEVEVQNIAWDGIFAGVAAGKYDIVAAAVSITPERARAFDISDPYFDLYPTILTPASSKLSKPEELKGKTVGGQIGNSSIMALEKLKVGAVIREYDDVGLALEDMVNGRIDAVACDSPVALYYLNKKKDYENKLRIAMQFGQPEQYGFVVKKGNKELLQKLNQGIKLVKENGGYDRVVKEHLGGLK</sequence>
<dbReference type="PANTHER" id="PTHR35936">
    <property type="entry name" value="MEMBRANE-BOUND LYTIC MUREIN TRANSGLYCOSYLASE F"/>
    <property type="match status" value="1"/>
</dbReference>
<protein>
    <submittedName>
        <fullName evidence="4">Basic amino acid ABC transporter substrate-binding protein</fullName>
    </submittedName>
</protein>
<dbReference type="Pfam" id="PF00497">
    <property type="entry name" value="SBP_bac_3"/>
    <property type="match status" value="1"/>
</dbReference>
<dbReference type="AlphaFoldDB" id="A0A9D1PXM0"/>
<feature type="signal peptide" evidence="2">
    <location>
        <begin position="1"/>
        <end position="23"/>
    </location>
</feature>
<feature type="domain" description="Solute-binding protein family 3/N-terminal" evidence="3">
    <location>
        <begin position="26"/>
        <end position="248"/>
    </location>
</feature>
<evidence type="ECO:0000313" key="5">
    <source>
        <dbReference type="Proteomes" id="UP000886752"/>
    </source>
</evidence>
<dbReference type="SUPFAM" id="SSF53850">
    <property type="entry name" value="Periplasmic binding protein-like II"/>
    <property type="match status" value="1"/>
</dbReference>
<dbReference type="CDD" id="cd13624">
    <property type="entry name" value="PBP2_Arg_Lys_His"/>
    <property type="match status" value="1"/>
</dbReference>
<dbReference type="Proteomes" id="UP000886752">
    <property type="component" value="Unassembled WGS sequence"/>
</dbReference>
<comment type="caution">
    <text evidence="4">The sequence shown here is derived from an EMBL/GenBank/DDBJ whole genome shotgun (WGS) entry which is preliminary data.</text>
</comment>
<evidence type="ECO:0000313" key="4">
    <source>
        <dbReference type="EMBL" id="HIW01465.1"/>
    </source>
</evidence>
<reference evidence="4" key="2">
    <citation type="submission" date="2021-04" db="EMBL/GenBank/DDBJ databases">
        <authorList>
            <person name="Gilroy R."/>
        </authorList>
    </citation>
    <scope>NUCLEOTIDE SEQUENCE</scope>
    <source>
        <strain evidence="4">ChiHecec2B26-446</strain>
    </source>
</reference>
<dbReference type="SMART" id="SM00062">
    <property type="entry name" value="PBPb"/>
    <property type="match status" value="1"/>
</dbReference>
<evidence type="ECO:0000256" key="1">
    <source>
        <dbReference type="ARBA" id="ARBA00022729"/>
    </source>
</evidence>
<gene>
    <name evidence="4" type="ORF">H9894_09830</name>
</gene>
<feature type="chain" id="PRO_5038777863" evidence="2">
    <location>
        <begin position="24"/>
        <end position="249"/>
    </location>
</feature>
<dbReference type="EMBL" id="DXHV01000082">
    <property type="protein sequence ID" value="HIW01465.1"/>
    <property type="molecule type" value="Genomic_DNA"/>
</dbReference>
<reference evidence="4" key="1">
    <citation type="journal article" date="2021" name="PeerJ">
        <title>Extensive microbial diversity within the chicken gut microbiome revealed by metagenomics and culture.</title>
        <authorList>
            <person name="Gilroy R."/>
            <person name="Ravi A."/>
            <person name="Getino M."/>
            <person name="Pursley I."/>
            <person name="Horton D.L."/>
            <person name="Alikhan N.F."/>
            <person name="Baker D."/>
            <person name="Gharbi K."/>
            <person name="Hall N."/>
            <person name="Watson M."/>
            <person name="Adriaenssens E.M."/>
            <person name="Foster-Nyarko E."/>
            <person name="Jarju S."/>
            <person name="Secka A."/>
            <person name="Antonio M."/>
            <person name="Oren A."/>
            <person name="Chaudhuri R.R."/>
            <person name="La Ragione R."/>
            <person name="Hildebrand F."/>
            <person name="Pallen M.J."/>
        </authorList>
    </citation>
    <scope>NUCLEOTIDE SEQUENCE</scope>
    <source>
        <strain evidence="4">ChiHecec2B26-446</strain>
    </source>
</reference>
<evidence type="ECO:0000259" key="3">
    <source>
        <dbReference type="SMART" id="SM00062"/>
    </source>
</evidence>
<dbReference type="Gene3D" id="3.40.190.10">
    <property type="entry name" value="Periplasmic binding protein-like II"/>
    <property type="match status" value="2"/>
</dbReference>